<dbReference type="InterPro" id="IPR016187">
    <property type="entry name" value="CTDL_fold"/>
</dbReference>
<dbReference type="InterPro" id="IPR001304">
    <property type="entry name" value="C-type_lectin-like"/>
</dbReference>
<proteinExistence type="predicted"/>
<keyword evidence="2" id="KW-1185">Reference proteome</keyword>
<reference evidence="1" key="1">
    <citation type="submission" date="2020-04" db="EMBL/GenBank/DDBJ databases">
        <authorList>
            <person name="Alioto T."/>
            <person name="Alioto T."/>
            <person name="Gomez Garrido J."/>
        </authorList>
    </citation>
    <scope>NUCLEOTIDE SEQUENCE</scope>
    <source>
        <strain evidence="1">A484AB</strain>
    </source>
</reference>
<feature type="non-terminal residue" evidence="1">
    <location>
        <position position="255"/>
    </location>
</feature>
<protein>
    <submittedName>
        <fullName evidence="1">Uncharacterized protein</fullName>
    </submittedName>
</protein>
<dbReference type="OrthoDB" id="5989539at2759"/>
<accession>A0A7D9LTS1</accession>
<dbReference type="AlphaFoldDB" id="A0A7D9LTS1"/>
<evidence type="ECO:0000313" key="2">
    <source>
        <dbReference type="Proteomes" id="UP001152795"/>
    </source>
</evidence>
<dbReference type="InterPro" id="IPR016186">
    <property type="entry name" value="C-type_lectin-like/link_sf"/>
</dbReference>
<dbReference type="CDD" id="cd00037">
    <property type="entry name" value="CLECT"/>
    <property type="match status" value="1"/>
</dbReference>
<comment type="caution">
    <text evidence="1">The sequence shown here is derived from an EMBL/GenBank/DDBJ whole genome shotgun (WGS) entry which is preliminary data.</text>
</comment>
<sequence>MAAISYDEAQSRCEKSGYNLASFTSQAEIGQMETVMTDKNWEYWTGLKYTKSTDSWKFTDGTDTQFASRLLWLSNTNSQCVLIRGDGTLRATHCDGDWKYICCRVDQDHPRTVPPTSSGNDKSVITANITLGGSGIVELISKPSEAAVATATTGQQASKFTSPADTQNVTIIAAKNPGSSAAGILASFSNGIVTDDSWRCRKDPSNLNKWEKASTYRRNDLNISWNQAISEIKQNAQWIWVKDLSASRVQCKRNL</sequence>
<gene>
    <name evidence="1" type="ORF">PACLA_8A035258</name>
</gene>
<evidence type="ECO:0000313" key="1">
    <source>
        <dbReference type="EMBL" id="CAB4040197.1"/>
    </source>
</evidence>
<organism evidence="1 2">
    <name type="scientific">Paramuricea clavata</name>
    <name type="common">Red gorgonian</name>
    <name type="synonym">Violescent sea-whip</name>
    <dbReference type="NCBI Taxonomy" id="317549"/>
    <lineage>
        <taxon>Eukaryota</taxon>
        <taxon>Metazoa</taxon>
        <taxon>Cnidaria</taxon>
        <taxon>Anthozoa</taxon>
        <taxon>Octocorallia</taxon>
        <taxon>Malacalcyonacea</taxon>
        <taxon>Plexauridae</taxon>
        <taxon>Paramuricea</taxon>
    </lineage>
</organism>
<dbReference type="Gene3D" id="3.10.100.10">
    <property type="entry name" value="Mannose-Binding Protein A, subunit A"/>
    <property type="match status" value="1"/>
</dbReference>
<dbReference type="EMBL" id="CACRXK020026441">
    <property type="protein sequence ID" value="CAB4040197.1"/>
    <property type="molecule type" value="Genomic_DNA"/>
</dbReference>
<dbReference type="SUPFAM" id="SSF56436">
    <property type="entry name" value="C-type lectin-like"/>
    <property type="match status" value="1"/>
</dbReference>
<dbReference type="Pfam" id="PF00059">
    <property type="entry name" value="Lectin_C"/>
    <property type="match status" value="1"/>
</dbReference>
<dbReference type="Proteomes" id="UP001152795">
    <property type="component" value="Unassembled WGS sequence"/>
</dbReference>
<dbReference type="PROSITE" id="PS50041">
    <property type="entry name" value="C_TYPE_LECTIN_2"/>
    <property type="match status" value="1"/>
</dbReference>
<name>A0A7D9LTS1_PARCT</name>